<dbReference type="PANTHER" id="PTHR33048">
    <property type="entry name" value="PTH11-LIKE INTEGRAL MEMBRANE PROTEIN (AFU_ORTHOLOGUE AFUA_5G11245)"/>
    <property type="match status" value="1"/>
</dbReference>
<dbReference type="EMBL" id="KZ678132">
    <property type="protein sequence ID" value="PSN69575.1"/>
    <property type="molecule type" value="Genomic_DNA"/>
</dbReference>
<keyword evidence="9" id="KW-1185">Reference proteome</keyword>
<feature type="non-terminal residue" evidence="8">
    <location>
        <position position="278"/>
    </location>
</feature>
<organism evidence="8 9">
    <name type="scientific">Corynespora cassiicola Philippines</name>
    <dbReference type="NCBI Taxonomy" id="1448308"/>
    <lineage>
        <taxon>Eukaryota</taxon>
        <taxon>Fungi</taxon>
        <taxon>Dikarya</taxon>
        <taxon>Ascomycota</taxon>
        <taxon>Pezizomycotina</taxon>
        <taxon>Dothideomycetes</taxon>
        <taxon>Pleosporomycetidae</taxon>
        <taxon>Pleosporales</taxon>
        <taxon>Corynesporascaceae</taxon>
        <taxon>Corynespora</taxon>
    </lineage>
</organism>
<accession>A0A2T2NVW2</accession>
<protein>
    <recommendedName>
        <fullName evidence="7">Rhodopsin domain-containing protein</fullName>
    </recommendedName>
</protein>
<dbReference type="GO" id="GO:0016020">
    <property type="term" value="C:membrane"/>
    <property type="evidence" value="ECO:0007669"/>
    <property type="project" value="UniProtKB-SubCell"/>
</dbReference>
<sequence>MSIIEPEASIWYTCCVLVVFVRLISRRIHHGAWKNLQADDYIVMLGLMTDTVVYAVMHIVVRSSSNLIAPQDDASQFTAQEIASRVYGSKLVLVVEQMQIATTWLMKAALLLMYQRMTILLPQHLWVKVTVVYVALGFVVMEILYFGVWCRPFNQYWAVPPNSSQCNAATNHLITNAVFNISSDLMIIAIPLPLLWQVRIPRKNKFVLMGIFMIGLFTIAAAIMNKYYSFRNPFGTEWTIWYLRESFTAILCANLPLTYPLVQRVFKLRNWSAQSYGG</sequence>
<feature type="transmembrane region" description="Helical" evidence="6">
    <location>
        <begin position="6"/>
        <end position="25"/>
    </location>
</feature>
<gene>
    <name evidence="8" type="ORF">BS50DRAFT_457207</name>
</gene>
<keyword evidence="2 6" id="KW-0812">Transmembrane</keyword>
<name>A0A2T2NVW2_CORCC</name>
<dbReference type="InterPro" id="IPR049326">
    <property type="entry name" value="Rhodopsin_dom_fungi"/>
</dbReference>
<evidence type="ECO:0000313" key="9">
    <source>
        <dbReference type="Proteomes" id="UP000240883"/>
    </source>
</evidence>
<feature type="transmembrane region" description="Helical" evidence="6">
    <location>
        <begin position="206"/>
        <end position="228"/>
    </location>
</feature>
<evidence type="ECO:0000256" key="3">
    <source>
        <dbReference type="ARBA" id="ARBA00022989"/>
    </source>
</evidence>
<comment type="subcellular location">
    <subcellularLocation>
        <location evidence="1">Membrane</location>
        <topology evidence="1">Multi-pass membrane protein</topology>
    </subcellularLocation>
</comment>
<evidence type="ECO:0000256" key="4">
    <source>
        <dbReference type="ARBA" id="ARBA00023136"/>
    </source>
</evidence>
<evidence type="ECO:0000256" key="6">
    <source>
        <dbReference type="SAM" id="Phobius"/>
    </source>
</evidence>
<feature type="transmembrane region" description="Helical" evidence="6">
    <location>
        <begin position="125"/>
        <end position="149"/>
    </location>
</feature>
<proteinExistence type="inferred from homology"/>
<feature type="domain" description="Rhodopsin" evidence="7">
    <location>
        <begin position="22"/>
        <end position="264"/>
    </location>
</feature>
<evidence type="ECO:0000259" key="7">
    <source>
        <dbReference type="Pfam" id="PF20684"/>
    </source>
</evidence>
<feature type="transmembrane region" description="Helical" evidence="6">
    <location>
        <begin position="41"/>
        <end position="61"/>
    </location>
</feature>
<feature type="transmembrane region" description="Helical" evidence="6">
    <location>
        <begin position="240"/>
        <end position="262"/>
    </location>
</feature>
<keyword evidence="3 6" id="KW-1133">Transmembrane helix</keyword>
<dbReference type="OrthoDB" id="3903189at2759"/>
<evidence type="ECO:0000256" key="2">
    <source>
        <dbReference type="ARBA" id="ARBA00022692"/>
    </source>
</evidence>
<dbReference type="PANTHER" id="PTHR33048:SF149">
    <property type="entry name" value="UBID FAMILY DECARBOXYLASE"/>
    <property type="match status" value="1"/>
</dbReference>
<dbReference type="InterPro" id="IPR052337">
    <property type="entry name" value="SAT4-like"/>
</dbReference>
<evidence type="ECO:0000313" key="8">
    <source>
        <dbReference type="EMBL" id="PSN69575.1"/>
    </source>
</evidence>
<dbReference type="STRING" id="1448308.A0A2T2NVW2"/>
<reference evidence="8 9" key="1">
    <citation type="journal article" date="2018" name="Front. Microbiol.">
        <title>Genome-Wide Analysis of Corynespora cassiicola Leaf Fall Disease Putative Effectors.</title>
        <authorList>
            <person name="Lopez D."/>
            <person name="Ribeiro S."/>
            <person name="Label P."/>
            <person name="Fumanal B."/>
            <person name="Venisse J.S."/>
            <person name="Kohler A."/>
            <person name="de Oliveira R.R."/>
            <person name="Labutti K."/>
            <person name="Lipzen A."/>
            <person name="Lail K."/>
            <person name="Bauer D."/>
            <person name="Ohm R.A."/>
            <person name="Barry K.W."/>
            <person name="Spatafora J."/>
            <person name="Grigoriev I.V."/>
            <person name="Martin F.M."/>
            <person name="Pujade-Renaud V."/>
        </authorList>
    </citation>
    <scope>NUCLEOTIDE SEQUENCE [LARGE SCALE GENOMIC DNA]</scope>
    <source>
        <strain evidence="8 9">Philippines</strain>
    </source>
</reference>
<evidence type="ECO:0000256" key="5">
    <source>
        <dbReference type="ARBA" id="ARBA00038359"/>
    </source>
</evidence>
<dbReference type="AlphaFoldDB" id="A0A2T2NVW2"/>
<dbReference type="Proteomes" id="UP000240883">
    <property type="component" value="Unassembled WGS sequence"/>
</dbReference>
<dbReference type="Pfam" id="PF20684">
    <property type="entry name" value="Fung_rhodopsin"/>
    <property type="match status" value="1"/>
</dbReference>
<keyword evidence="4 6" id="KW-0472">Membrane</keyword>
<comment type="similarity">
    <text evidence="5">Belongs to the SAT4 family.</text>
</comment>
<feature type="transmembrane region" description="Helical" evidence="6">
    <location>
        <begin position="91"/>
        <end position="113"/>
    </location>
</feature>
<evidence type="ECO:0000256" key="1">
    <source>
        <dbReference type="ARBA" id="ARBA00004141"/>
    </source>
</evidence>